<evidence type="ECO:0000313" key="17">
    <source>
        <dbReference type="EMBL" id="MBL4933452.1"/>
    </source>
</evidence>
<dbReference type="Pfam" id="PF05201">
    <property type="entry name" value="GlutR_N"/>
    <property type="match status" value="1"/>
</dbReference>
<comment type="function">
    <text evidence="8">Catalyzes the NADPH-dependent reduction of glutamyl-tRNA(Glu) to glutamate 1-semialdehyde (GSA).</text>
</comment>
<evidence type="ECO:0000259" key="15">
    <source>
        <dbReference type="Pfam" id="PF01488"/>
    </source>
</evidence>
<keyword evidence="5 8" id="KW-0560">Oxidoreductase</keyword>
<proteinExistence type="inferred from homology"/>
<dbReference type="Pfam" id="PF01488">
    <property type="entry name" value="Shikimate_DH"/>
    <property type="match status" value="1"/>
</dbReference>
<gene>
    <name evidence="8" type="primary">hemA</name>
    <name evidence="17" type="ORF">JK634_16800</name>
</gene>
<comment type="domain">
    <text evidence="8">Possesses an unusual extended V-shaped dimeric structure with each monomer consisting of three distinct domains arranged along a curved 'spinal' alpha-helix. The N-terminal catalytic domain specifically recognizes the glutamate moiety of the substrate. The second domain is the NADPH-binding domain, and the third C-terminal domain is responsible for dimerization.</text>
</comment>
<dbReference type="InterPro" id="IPR000343">
    <property type="entry name" value="4pyrrol_synth_GluRdtase"/>
</dbReference>
<dbReference type="Pfam" id="PF00745">
    <property type="entry name" value="GlutR_dimer"/>
    <property type="match status" value="1"/>
</dbReference>
<evidence type="ECO:0000313" key="18">
    <source>
        <dbReference type="Proteomes" id="UP000623681"/>
    </source>
</evidence>
<comment type="caution">
    <text evidence="17">The sequence shown here is derived from an EMBL/GenBank/DDBJ whole genome shotgun (WGS) entry which is preliminary data.</text>
</comment>
<name>A0A937FJA0_9CLOT</name>
<comment type="catalytic activity">
    <reaction evidence="7 8 13">
        <text>(S)-4-amino-5-oxopentanoate + tRNA(Glu) + NADP(+) = L-glutamyl-tRNA(Glu) + NADPH + H(+)</text>
        <dbReference type="Rhea" id="RHEA:12344"/>
        <dbReference type="Rhea" id="RHEA-COMP:9663"/>
        <dbReference type="Rhea" id="RHEA-COMP:9680"/>
        <dbReference type="ChEBI" id="CHEBI:15378"/>
        <dbReference type="ChEBI" id="CHEBI:57501"/>
        <dbReference type="ChEBI" id="CHEBI:57783"/>
        <dbReference type="ChEBI" id="CHEBI:58349"/>
        <dbReference type="ChEBI" id="CHEBI:78442"/>
        <dbReference type="ChEBI" id="CHEBI:78520"/>
        <dbReference type="EC" id="1.2.1.70"/>
    </reaction>
</comment>
<dbReference type="SUPFAM" id="SSF51735">
    <property type="entry name" value="NAD(P)-binding Rossmann-fold domains"/>
    <property type="match status" value="1"/>
</dbReference>
<dbReference type="RefSeq" id="WP_202768890.1">
    <property type="nucleotide sequence ID" value="NZ_JAESWA010000024.1"/>
</dbReference>
<evidence type="ECO:0000256" key="2">
    <source>
        <dbReference type="ARBA" id="ARBA00005916"/>
    </source>
</evidence>
<dbReference type="EMBL" id="JAESWA010000024">
    <property type="protein sequence ID" value="MBL4933452.1"/>
    <property type="molecule type" value="Genomic_DNA"/>
</dbReference>
<feature type="site" description="Important for activity" evidence="8 12">
    <location>
        <position position="91"/>
    </location>
</feature>
<dbReference type="EC" id="1.2.1.70" evidence="3 8"/>
<evidence type="ECO:0000256" key="6">
    <source>
        <dbReference type="ARBA" id="ARBA00023244"/>
    </source>
</evidence>
<evidence type="ECO:0000256" key="10">
    <source>
        <dbReference type="PIRSR" id="PIRSR000445-2"/>
    </source>
</evidence>
<dbReference type="Gene3D" id="3.40.50.720">
    <property type="entry name" value="NAD(P)-binding Rossmann-like Domain"/>
    <property type="match status" value="1"/>
</dbReference>
<evidence type="ECO:0000256" key="12">
    <source>
        <dbReference type="PIRSR" id="PIRSR000445-4"/>
    </source>
</evidence>
<feature type="binding site" evidence="8 10">
    <location>
        <position position="101"/>
    </location>
    <ligand>
        <name>substrate</name>
    </ligand>
</feature>
<evidence type="ECO:0000259" key="14">
    <source>
        <dbReference type="Pfam" id="PF00745"/>
    </source>
</evidence>
<dbReference type="InterPro" id="IPR036343">
    <property type="entry name" value="GluRdtase_N_sf"/>
</dbReference>
<dbReference type="InterPro" id="IPR006151">
    <property type="entry name" value="Shikm_DH/Glu-tRNA_Rdtase"/>
</dbReference>
<dbReference type="HAMAP" id="MF_00087">
    <property type="entry name" value="Glu_tRNA_reductase"/>
    <property type="match status" value="1"/>
</dbReference>
<accession>A0A937FJA0</accession>
<dbReference type="Gene3D" id="3.30.460.30">
    <property type="entry name" value="Glutamyl-tRNA reductase, N-terminal domain"/>
    <property type="match status" value="1"/>
</dbReference>
<dbReference type="SUPFAM" id="SSF69742">
    <property type="entry name" value="Glutamyl tRNA-reductase catalytic, N-terminal domain"/>
    <property type="match status" value="1"/>
</dbReference>
<dbReference type="PANTHER" id="PTHR43013:SF1">
    <property type="entry name" value="GLUTAMYL-TRNA REDUCTASE"/>
    <property type="match status" value="1"/>
</dbReference>
<comment type="pathway">
    <text evidence="1 8 13">Porphyrin-containing compound metabolism; protoporphyrin-IX biosynthesis; 5-aminolevulinate from L-glutamyl-tRNA(Glu): step 1/2.</text>
</comment>
<feature type="binding site" evidence="8 10">
    <location>
        <begin position="106"/>
        <end position="108"/>
    </location>
    <ligand>
        <name>substrate</name>
    </ligand>
</feature>
<feature type="active site" description="Nucleophile" evidence="8 9">
    <location>
        <position position="46"/>
    </location>
</feature>
<dbReference type="GO" id="GO:0019353">
    <property type="term" value="P:protoporphyrinogen IX biosynthetic process from glutamate"/>
    <property type="evidence" value="ECO:0007669"/>
    <property type="project" value="TreeGrafter"/>
</dbReference>
<dbReference type="InterPro" id="IPR018214">
    <property type="entry name" value="GluRdtase_CS"/>
</dbReference>
<sequence length="401" mass="46874">MIQLLGISKNVSQEIREKFNIRSKKLKEEMLKLREFLNEVVVISTCNRTEIYFNCDNTEKEVIDILFNSLNWECELKKYIFHIQDDKVTKHIMELASGFHSKIVGEDQILGQIRDAYEMALEIKSINGPLQRLFQQAITCGKEFKNETKLYEIPVSYSSIAVNKAINQGVKRFMVIGYGDMGSLAVKYILSHNIEKLYIVVRDKSSVSDMEDARVEVINFQEKNYKLAEVECVISCTSAPHIVLKEHELDEDKEYLLFDLAIPRDIDESIGLRENSELYDIDRIGLIDEENKQLRKERMESKRYVIEKHIEEFSEWYSLRQITPHIKKLKEAGNQVASDRITTYNNKFSTKNHKELANKLIKSTSDFYVNRAIEVLKEEKLKGCEEECLRIIEKIFMNVQN</sequence>
<dbReference type="PIRSF" id="PIRSF000445">
    <property type="entry name" value="4pyrrol_synth_GluRdtase"/>
    <property type="match status" value="1"/>
</dbReference>
<keyword evidence="6 8" id="KW-0627">Porphyrin biosynthesis</keyword>
<dbReference type="InterPro" id="IPR036291">
    <property type="entry name" value="NAD(P)-bd_dom_sf"/>
</dbReference>
<keyword evidence="18" id="KW-1185">Reference proteome</keyword>
<reference evidence="17" key="1">
    <citation type="submission" date="2021-01" db="EMBL/GenBank/DDBJ databases">
        <title>Genome public.</title>
        <authorList>
            <person name="Liu C."/>
            <person name="Sun Q."/>
        </authorList>
    </citation>
    <scope>NUCLEOTIDE SEQUENCE</scope>
    <source>
        <strain evidence="17">YIM B02565</strain>
    </source>
</reference>
<dbReference type="AlphaFoldDB" id="A0A937FJA0"/>
<comment type="similarity">
    <text evidence="2 8 13">Belongs to the glutamyl-tRNA reductase family.</text>
</comment>
<feature type="binding site" evidence="8 10">
    <location>
        <position position="112"/>
    </location>
    <ligand>
        <name>substrate</name>
    </ligand>
</feature>
<protein>
    <recommendedName>
        <fullName evidence="3 8">Glutamyl-tRNA reductase</fullName>
        <shortName evidence="8">GluTR</shortName>
        <ecNumber evidence="3 8">1.2.1.70</ecNumber>
    </recommendedName>
</protein>
<evidence type="ECO:0000256" key="3">
    <source>
        <dbReference type="ARBA" id="ARBA00012970"/>
    </source>
</evidence>
<evidence type="ECO:0000256" key="7">
    <source>
        <dbReference type="ARBA" id="ARBA00047464"/>
    </source>
</evidence>
<comment type="miscellaneous">
    <text evidence="8">During catalysis, the active site Cys acts as a nucleophile attacking the alpha-carbonyl group of tRNA-bound glutamate with the formation of a thioester intermediate between enzyme and glutamate, and the concomitant release of tRNA(Glu). The thioester intermediate is finally reduced by direct hydride transfer from NADPH, to form the product GSA.</text>
</comment>
<dbReference type="PROSITE" id="PS00747">
    <property type="entry name" value="GLUTR"/>
    <property type="match status" value="1"/>
</dbReference>
<dbReference type="GO" id="GO:0008883">
    <property type="term" value="F:glutamyl-tRNA reductase activity"/>
    <property type="evidence" value="ECO:0007669"/>
    <property type="project" value="UniProtKB-UniRule"/>
</dbReference>
<evidence type="ECO:0000256" key="11">
    <source>
        <dbReference type="PIRSR" id="PIRSR000445-3"/>
    </source>
</evidence>
<feature type="domain" description="Glutamyl-tRNA reductase N-terminal" evidence="16">
    <location>
        <begin position="9"/>
        <end position="148"/>
    </location>
</feature>
<dbReference type="PANTHER" id="PTHR43013">
    <property type="entry name" value="GLUTAMYL-TRNA REDUCTASE"/>
    <property type="match status" value="1"/>
</dbReference>
<keyword evidence="4 8" id="KW-0521">NADP</keyword>
<feature type="binding site" evidence="8 10">
    <location>
        <begin position="45"/>
        <end position="48"/>
    </location>
    <ligand>
        <name>substrate</name>
    </ligand>
</feature>
<feature type="domain" description="Quinate/shikimate 5-dehydrogenase/glutamyl-tRNA reductase" evidence="15">
    <location>
        <begin position="169"/>
        <end position="284"/>
    </location>
</feature>
<feature type="binding site" evidence="8 11">
    <location>
        <begin position="177"/>
        <end position="182"/>
    </location>
    <ligand>
        <name>NADP(+)</name>
        <dbReference type="ChEBI" id="CHEBI:58349"/>
    </ligand>
</feature>
<dbReference type="InterPro" id="IPR015896">
    <property type="entry name" value="4pyrrol_synth_GluRdtase_dimer"/>
</dbReference>
<dbReference type="InterPro" id="IPR015895">
    <property type="entry name" value="4pyrrol_synth_GluRdtase_N"/>
</dbReference>
<evidence type="ECO:0000256" key="8">
    <source>
        <dbReference type="HAMAP-Rule" id="MF_00087"/>
    </source>
</evidence>
<dbReference type="NCBIfam" id="TIGR01035">
    <property type="entry name" value="hemA"/>
    <property type="match status" value="1"/>
</dbReference>
<dbReference type="GO" id="GO:0050661">
    <property type="term" value="F:NADP binding"/>
    <property type="evidence" value="ECO:0007669"/>
    <property type="project" value="InterPro"/>
</dbReference>
<dbReference type="Proteomes" id="UP000623681">
    <property type="component" value="Unassembled WGS sequence"/>
</dbReference>
<organism evidence="17 18">
    <name type="scientific">Clostridium paridis</name>
    <dbReference type="NCBI Taxonomy" id="2803863"/>
    <lineage>
        <taxon>Bacteria</taxon>
        <taxon>Bacillati</taxon>
        <taxon>Bacillota</taxon>
        <taxon>Clostridia</taxon>
        <taxon>Eubacteriales</taxon>
        <taxon>Clostridiaceae</taxon>
        <taxon>Clostridium</taxon>
    </lineage>
</organism>
<evidence type="ECO:0000256" key="4">
    <source>
        <dbReference type="ARBA" id="ARBA00022857"/>
    </source>
</evidence>
<evidence type="ECO:0000256" key="13">
    <source>
        <dbReference type="RuleBase" id="RU000584"/>
    </source>
</evidence>
<evidence type="ECO:0000256" key="1">
    <source>
        <dbReference type="ARBA" id="ARBA00005059"/>
    </source>
</evidence>
<feature type="domain" description="Tetrapyrrole biosynthesis glutamyl-tRNA reductase dimerisation" evidence="14">
    <location>
        <begin position="305"/>
        <end position="396"/>
    </location>
</feature>
<evidence type="ECO:0000259" key="16">
    <source>
        <dbReference type="Pfam" id="PF05201"/>
    </source>
</evidence>
<comment type="subunit">
    <text evidence="8">Homodimer.</text>
</comment>
<evidence type="ECO:0000256" key="5">
    <source>
        <dbReference type="ARBA" id="ARBA00023002"/>
    </source>
</evidence>
<evidence type="ECO:0000256" key="9">
    <source>
        <dbReference type="PIRSR" id="PIRSR000445-1"/>
    </source>
</evidence>